<dbReference type="EMBL" id="LSCQ01000100">
    <property type="protein sequence ID" value="KXB33409.1"/>
    <property type="molecule type" value="Genomic_DNA"/>
</dbReference>
<evidence type="ECO:0000313" key="2">
    <source>
        <dbReference type="Proteomes" id="UP000070422"/>
    </source>
</evidence>
<dbReference type="AlphaFoldDB" id="A0A133XR49"/>
<dbReference type="PATRIC" id="fig|87541.4.peg.1680"/>
<gene>
    <name evidence="1" type="ORF">HMPREF3187_01700</name>
</gene>
<name>A0A133XR49_9LACT</name>
<organism evidence="1 2">
    <name type="scientific">Aerococcus christensenii</name>
    <dbReference type="NCBI Taxonomy" id="87541"/>
    <lineage>
        <taxon>Bacteria</taxon>
        <taxon>Bacillati</taxon>
        <taxon>Bacillota</taxon>
        <taxon>Bacilli</taxon>
        <taxon>Lactobacillales</taxon>
        <taxon>Aerococcaceae</taxon>
        <taxon>Aerococcus</taxon>
    </lineage>
</organism>
<protein>
    <submittedName>
        <fullName evidence="1">Uncharacterized protein</fullName>
    </submittedName>
</protein>
<comment type="caution">
    <text evidence="1">The sequence shown here is derived from an EMBL/GenBank/DDBJ whole genome shotgun (WGS) entry which is preliminary data.</text>
</comment>
<accession>A0A133XR49</accession>
<evidence type="ECO:0000313" key="1">
    <source>
        <dbReference type="EMBL" id="KXB33409.1"/>
    </source>
</evidence>
<reference evidence="1 2" key="1">
    <citation type="submission" date="2016-01" db="EMBL/GenBank/DDBJ databases">
        <authorList>
            <person name="Oliw E.H."/>
        </authorList>
    </citation>
    <scope>NUCLEOTIDE SEQUENCE [LARGE SCALE GENOMIC DNA]</scope>
    <source>
        <strain evidence="1 2">KA00635</strain>
    </source>
</reference>
<dbReference type="Proteomes" id="UP000070422">
    <property type="component" value="Unassembled WGS sequence"/>
</dbReference>
<sequence>MTWKPGALMSRDPKATAEAVCTAGAMTSRDPLLMRAMWAFG</sequence>
<proteinExistence type="predicted"/>